<keyword evidence="2" id="KW-1133">Transmembrane helix</keyword>
<feature type="chain" id="PRO_5031487005" evidence="3">
    <location>
        <begin position="29"/>
        <end position="92"/>
    </location>
</feature>
<name>A0A7Y7E7A4_STRMO</name>
<dbReference type="PROSITE" id="PS51318">
    <property type="entry name" value="TAT"/>
    <property type="match status" value="1"/>
</dbReference>
<feature type="signal peptide" evidence="3">
    <location>
        <begin position="1"/>
        <end position="28"/>
    </location>
</feature>
<evidence type="ECO:0000313" key="4">
    <source>
        <dbReference type="EMBL" id="NVK78032.1"/>
    </source>
</evidence>
<gene>
    <name evidence="4" type="ORF">HG542_10175</name>
</gene>
<evidence type="ECO:0000256" key="3">
    <source>
        <dbReference type="SAM" id="SignalP"/>
    </source>
</evidence>
<dbReference type="Proteomes" id="UP000587462">
    <property type="component" value="Unassembled WGS sequence"/>
</dbReference>
<accession>A0A7Y7E7A4</accession>
<sequence>MTARRPLLTAVAAGAVLCAVWCVPSAHATGERAGAATTAGAAPQGQAPAPEPVALADTGSVDTTPYLVGGIAFVGIGGVLVTAAVRRGSSAP</sequence>
<feature type="compositionally biased region" description="Low complexity" evidence="1">
    <location>
        <begin position="33"/>
        <end position="54"/>
    </location>
</feature>
<dbReference type="InterPro" id="IPR006311">
    <property type="entry name" value="TAT_signal"/>
</dbReference>
<dbReference type="EMBL" id="JABBXF010000018">
    <property type="protein sequence ID" value="NVK78032.1"/>
    <property type="molecule type" value="Genomic_DNA"/>
</dbReference>
<keyword evidence="3" id="KW-0732">Signal</keyword>
<feature type="transmembrane region" description="Helical" evidence="2">
    <location>
        <begin position="65"/>
        <end position="85"/>
    </location>
</feature>
<dbReference type="AlphaFoldDB" id="A0A7Y7E7A4"/>
<proteinExistence type="predicted"/>
<keyword evidence="5" id="KW-1185">Reference proteome</keyword>
<comment type="caution">
    <text evidence="4">The sequence shown here is derived from an EMBL/GenBank/DDBJ whole genome shotgun (WGS) entry which is preliminary data.</text>
</comment>
<reference evidence="4 5" key="1">
    <citation type="submission" date="2020-04" db="EMBL/GenBank/DDBJ databases">
        <title>Draft Genome Sequence of Streptomyces morookaense DSM 40503, an 8-azaguanine-producing strain.</title>
        <authorList>
            <person name="Qi J."/>
            <person name="Gao J.-M."/>
        </authorList>
    </citation>
    <scope>NUCLEOTIDE SEQUENCE [LARGE SCALE GENOMIC DNA]</scope>
    <source>
        <strain evidence="4 5">DSM 40503</strain>
    </source>
</reference>
<evidence type="ECO:0000256" key="1">
    <source>
        <dbReference type="SAM" id="MobiDB-lite"/>
    </source>
</evidence>
<feature type="region of interest" description="Disordered" evidence="1">
    <location>
        <begin position="33"/>
        <end position="55"/>
    </location>
</feature>
<evidence type="ECO:0000313" key="5">
    <source>
        <dbReference type="Proteomes" id="UP000587462"/>
    </source>
</evidence>
<dbReference type="RefSeq" id="WP_171079837.1">
    <property type="nucleotide sequence ID" value="NZ_BNBU01000002.1"/>
</dbReference>
<protein>
    <submittedName>
        <fullName evidence="4">Uncharacterized protein</fullName>
    </submittedName>
</protein>
<keyword evidence="2" id="KW-0812">Transmembrane</keyword>
<evidence type="ECO:0000256" key="2">
    <source>
        <dbReference type="SAM" id="Phobius"/>
    </source>
</evidence>
<keyword evidence="2" id="KW-0472">Membrane</keyword>
<organism evidence="4 5">
    <name type="scientific">Streptomyces morookaense</name>
    <name type="common">Streptoverticillium morookaense</name>
    <dbReference type="NCBI Taxonomy" id="1970"/>
    <lineage>
        <taxon>Bacteria</taxon>
        <taxon>Bacillati</taxon>
        <taxon>Actinomycetota</taxon>
        <taxon>Actinomycetes</taxon>
        <taxon>Kitasatosporales</taxon>
        <taxon>Streptomycetaceae</taxon>
        <taxon>Streptomyces</taxon>
    </lineage>
</organism>